<dbReference type="FunFam" id="3.40.50.300:FF:000098">
    <property type="entry name" value="Probable GTP-binding protein EngB"/>
    <property type="match status" value="1"/>
</dbReference>
<keyword evidence="3 10" id="KW-0132">Cell division</keyword>
<proteinExistence type="inferred from homology"/>
<dbReference type="EMBL" id="RKMG01000002">
    <property type="protein sequence ID" value="RPA65088.1"/>
    <property type="molecule type" value="Genomic_DNA"/>
</dbReference>
<keyword evidence="5 10" id="KW-0547">Nucleotide-binding</keyword>
<dbReference type="InterPro" id="IPR027417">
    <property type="entry name" value="P-loop_NTPase"/>
</dbReference>
<evidence type="ECO:0000256" key="9">
    <source>
        <dbReference type="ARBA" id="ARBA00023306"/>
    </source>
</evidence>
<keyword evidence="9 10" id="KW-0131">Cell cycle</keyword>
<dbReference type="OrthoDB" id="9804921at2"/>
<dbReference type="PANTHER" id="PTHR11649:SF13">
    <property type="entry name" value="ENGB-TYPE G DOMAIN-CONTAINING PROTEIN"/>
    <property type="match status" value="1"/>
</dbReference>
<dbReference type="GO" id="GO:0005525">
    <property type="term" value="F:GTP binding"/>
    <property type="evidence" value="ECO:0007669"/>
    <property type="project" value="UniProtKB-UniRule"/>
</dbReference>
<dbReference type="AlphaFoldDB" id="A0A3N4GW18"/>
<accession>A0A3N4GW18</accession>
<evidence type="ECO:0000259" key="11">
    <source>
        <dbReference type="PROSITE" id="PS51706"/>
    </source>
</evidence>
<dbReference type="Pfam" id="PF01926">
    <property type="entry name" value="MMR_HSR1"/>
    <property type="match status" value="1"/>
</dbReference>
<evidence type="ECO:0000256" key="10">
    <source>
        <dbReference type="HAMAP-Rule" id="MF_00321"/>
    </source>
</evidence>
<evidence type="ECO:0000256" key="1">
    <source>
        <dbReference type="ARBA" id="ARBA00001946"/>
    </source>
</evidence>
<dbReference type="PROSITE" id="PS51706">
    <property type="entry name" value="G_ENGB"/>
    <property type="match status" value="1"/>
</dbReference>
<comment type="cofactor">
    <cofactor evidence="1">
        <name>Mg(2+)</name>
        <dbReference type="ChEBI" id="CHEBI:18420"/>
    </cofactor>
</comment>
<evidence type="ECO:0000256" key="3">
    <source>
        <dbReference type="ARBA" id="ARBA00022618"/>
    </source>
</evidence>
<comment type="similarity">
    <text evidence="2 10">Belongs to the TRAFAC class TrmE-Era-EngA-EngB-Septin-like GTPase superfamily. EngB GTPase family.</text>
</comment>
<evidence type="ECO:0000256" key="2">
    <source>
        <dbReference type="ARBA" id="ARBA00009638"/>
    </source>
</evidence>
<dbReference type="GO" id="GO:0046872">
    <property type="term" value="F:metal ion binding"/>
    <property type="evidence" value="ECO:0007669"/>
    <property type="project" value="UniProtKB-KW"/>
</dbReference>
<organism evidence="12 13">
    <name type="scientific">Aerococcus agrisoli</name>
    <dbReference type="NCBI Taxonomy" id="2487350"/>
    <lineage>
        <taxon>Bacteria</taxon>
        <taxon>Bacillati</taxon>
        <taxon>Bacillota</taxon>
        <taxon>Bacilli</taxon>
        <taxon>Lactobacillales</taxon>
        <taxon>Aerococcaceae</taxon>
        <taxon>Aerococcus</taxon>
    </lineage>
</organism>
<keyword evidence="8 10" id="KW-0717">Septation</keyword>
<dbReference type="HAMAP" id="MF_00321">
    <property type="entry name" value="GTPase_EngB"/>
    <property type="match status" value="1"/>
</dbReference>
<reference evidence="12 13" key="1">
    <citation type="submission" date="2018-11" db="EMBL/GenBank/DDBJ databases">
        <title>Aerococcus sp. SJQ22, whole genome shotgun sequence.</title>
        <authorList>
            <person name="Sun L."/>
            <person name="Gao X."/>
            <person name="Chen W."/>
            <person name="Huang K."/>
        </authorList>
    </citation>
    <scope>NUCLEOTIDE SEQUENCE [LARGE SCALE GENOMIC DNA]</scope>
    <source>
        <strain evidence="12 13">SJQ22</strain>
    </source>
</reference>
<comment type="function">
    <text evidence="10">Necessary for normal cell division and for the maintenance of normal septation.</text>
</comment>
<evidence type="ECO:0000256" key="5">
    <source>
        <dbReference type="ARBA" id="ARBA00022741"/>
    </source>
</evidence>
<keyword evidence="4" id="KW-0479">Metal-binding</keyword>
<evidence type="ECO:0000256" key="7">
    <source>
        <dbReference type="ARBA" id="ARBA00023134"/>
    </source>
</evidence>
<dbReference type="NCBIfam" id="TIGR03598">
    <property type="entry name" value="GTPase_YsxC"/>
    <property type="match status" value="1"/>
</dbReference>
<dbReference type="GO" id="GO:0005829">
    <property type="term" value="C:cytosol"/>
    <property type="evidence" value="ECO:0007669"/>
    <property type="project" value="TreeGrafter"/>
</dbReference>
<evidence type="ECO:0000256" key="6">
    <source>
        <dbReference type="ARBA" id="ARBA00022842"/>
    </source>
</evidence>
<sequence length="212" mass="24527">MEVHNVEFLISAVRPEQYPDPIIPEIALAGRSNVGKSSFINTLINRKKLARTSSKPGKTQQLNYYQIEDLFYFVDVPGYGYARVSKTEKAKWGDMLETYFSTRENLALALLIVDFRHTPTADDIQMKEFMDYHGVPYFVIATKTDKIKKSQWNKHLSDIYKTLNLESIDQILPFSAETKEGKDEAWEIIQAVLDGEYDANYDEIDEFDDFNE</sequence>
<dbReference type="CDD" id="cd01876">
    <property type="entry name" value="YihA_EngB"/>
    <property type="match status" value="1"/>
</dbReference>
<feature type="domain" description="EngB-type G" evidence="11">
    <location>
        <begin position="22"/>
        <end position="195"/>
    </location>
</feature>
<gene>
    <name evidence="10" type="primary">engB</name>
    <name evidence="12" type="ORF">EF384_01375</name>
</gene>
<keyword evidence="7 10" id="KW-0342">GTP-binding</keyword>
<dbReference type="NCBIfam" id="TIGR00231">
    <property type="entry name" value="small_GTP"/>
    <property type="match status" value="1"/>
</dbReference>
<dbReference type="InterPro" id="IPR006073">
    <property type="entry name" value="GTP-bd"/>
</dbReference>
<name>A0A3N4GW18_9LACT</name>
<evidence type="ECO:0000313" key="13">
    <source>
        <dbReference type="Proteomes" id="UP000273977"/>
    </source>
</evidence>
<keyword evidence="13" id="KW-1185">Reference proteome</keyword>
<dbReference type="InterPro" id="IPR019987">
    <property type="entry name" value="GTP-bd_ribosome_bio_YsxC"/>
</dbReference>
<evidence type="ECO:0000256" key="4">
    <source>
        <dbReference type="ARBA" id="ARBA00022723"/>
    </source>
</evidence>
<dbReference type="GO" id="GO:0000917">
    <property type="term" value="P:division septum assembly"/>
    <property type="evidence" value="ECO:0007669"/>
    <property type="project" value="UniProtKB-KW"/>
</dbReference>
<dbReference type="InterPro" id="IPR030393">
    <property type="entry name" value="G_ENGB_dom"/>
</dbReference>
<dbReference type="RefSeq" id="WP_123779191.1">
    <property type="nucleotide sequence ID" value="NZ_RKMG01000002.1"/>
</dbReference>
<dbReference type="Gene3D" id="3.40.50.300">
    <property type="entry name" value="P-loop containing nucleotide triphosphate hydrolases"/>
    <property type="match status" value="1"/>
</dbReference>
<evidence type="ECO:0000313" key="12">
    <source>
        <dbReference type="EMBL" id="RPA65088.1"/>
    </source>
</evidence>
<keyword evidence="6" id="KW-0460">Magnesium</keyword>
<evidence type="ECO:0000256" key="8">
    <source>
        <dbReference type="ARBA" id="ARBA00023210"/>
    </source>
</evidence>
<dbReference type="InterPro" id="IPR005225">
    <property type="entry name" value="Small_GTP-bd"/>
</dbReference>
<dbReference type="SUPFAM" id="SSF52540">
    <property type="entry name" value="P-loop containing nucleoside triphosphate hydrolases"/>
    <property type="match status" value="1"/>
</dbReference>
<dbReference type="PANTHER" id="PTHR11649">
    <property type="entry name" value="MSS1/TRME-RELATED GTP-BINDING PROTEIN"/>
    <property type="match status" value="1"/>
</dbReference>
<dbReference type="Proteomes" id="UP000273977">
    <property type="component" value="Unassembled WGS sequence"/>
</dbReference>
<comment type="caution">
    <text evidence="12">The sequence shown here is derived from an EMBL/GenBank/DDBJ whole genome shotgun (WGS) entry which is preliminary data.</text>
</comment>
<protein>
    <recommendedName>
        <fullName evidence="10">Probable GTP-binding protein EngB</fullName>
    </recommendedName>
</protein>